<evidence type="ECO:0000256" key="2">
    <source>
        <dbReference type="SAM" id="SignalP"/>
    </source>
</evidence>
<feature type="chain" id="PRO_5034986543" evidence="2">
    <location>
        <begin position="18"/>
        <end position="175"/>
    </location>
</feature>
<dbReference type="AlphaFoldDB" id="A0A8H4KWC5"/>
<evidence type="ECO:0000313" key="4">
    <source>
        <dbReference type="Proteomes" id="UP000605986"/>
    </source>
</evidence>
<evidence type="ECO:0000313" key="3">
    <source>
        <dbReference type="EMBL" id="KAF4457325.1"/>
    </source>
</evidence>
<feature type="non-terminal residue" evidence="3">
    <location>
        <position position="1"/>
    </location>
</feature>
<evidence type="ECO:0000256" key="1">
    <source>
        <dbReference type="SAM" id="MobiDB-lite"/>
    </source>
</evidence>
<name>A0A8H4KWC5_9HYPO</name>
<proteinExistence type="predicted"/>
<dbReference type="Proteomes" id="UP000605986">
    <property type="component" value="Unassembled WGS sequence"/>
</dbReference>
<protein>
    <submittedName>
        <fullName evidence="3">Uncharacterized protein</fullName>
    </submittedName>
</protein>
<feature type="region of interest" description="Disordered" evidence="1">
    <location>
        <begin position="55"/>
        <end position="175"/>
    </location>
</feature>
<organism evidence="3 4">
    <name type="scientific">Fusarium austroafricanum</name>
    <dbReference type="NCBI Taxonomy" id="2364996"/>
    <lineage>
        <taxon>Eukaryota</taxon>
        <taxon>Fungi</taxon>
        <taxon>Dikarya</taxon>
        <taxon>Ascomycota</taxon>
        <taxon>Pezizomycotina</taxon>
        <taxon>Sordariomycetes</taxon>
        <taxon>Hypocreomycetidae</taxon>
        <taxon>Hypocreales</taxon>
        <taxon>Nectriaceae</taxon>
        <taxon>Fusarium</taxon>
        <taxon>Fusarium concolor species complex</taxon>
    </lineage>
</organism>
<gene>
    <name evidence="3" type="ORF">F53441_715</name>
</gene>
<comment type="caution">
    <text evidence="3">The sequence shown here is derived from an EMBL/GenBank/DDBJ whole genome shotgun (WGS) entry which is preliminary data.</text>
</comment>
<feature type="compositionally biased region" description="Acidic residues" evidence="1">
    <location>
        <begin position="117"/>
        <end position="139"/>
    </location>
</feature>
<feature type="compositionally biased region" description="Basic residues" evidence="1">
    <location>
        <begin position="160"/>
        <end position="175"/>
    </location>
</feature>
<reference evidence="3" key="1">
    <citation type="submission" date="2020-01" db="EMBL/GenBank/DDBJ databases">
        <title>Identification and distribution of gene clusters putatively required for synthesis of sphingolipid metabolism inhibitors in phylogenetically diverse species of the filamentous fungus Fusarium.</title>
        <authorList>
            <person name="Kim H.-S."/>
            <person name="Busman M."/>
            <person name="Brown D.W."/>
            <person name="Divon H."/>
            <person name="Uhlig S."/>
            <person name="Proctor R.H."/>
        </authorList>
    </citation>
    <scope>NUCLEOTIDE SEQUENCE</scope>
    <source>
        <strain evidence="3">NRRL 53441</strain>
    </source>
</reference>
<keyword evidence="4" id="KW-1185">Reference proteome</keyword>
<accession>A0A8H4KWC5</accession>
<feature type="compositionally biased region" description="Acidic residues" evidence="1">
    <location>
        <begin position="146"/>
        <end position="155"/>
    </location>
</feature>
<dbReference type="OrthoDB" id="5106858at2759"/>
<keyword evidence="2" id="KW-0732">Signal</keyword>
<feature type="compositionally biased region" description="Low complexity" evidence="1">
    <location>
        <begin position="97"/>
        <end position="110"/>
    </location>
</feature>
<sequence>MYFSNIIVSALAAQALAQDNRVPRARVGQVAALMAAAALPGSAVPVFDALEARDPHHQGAKNKGAKVKAVKGCKAKRDDEEEEDVEGLVARHHRGANGKAAAKTTNNCNKNGKRDEVAEEDTEDAEGLEARDVEEEDTSELAARDVEEDTEEDASELVARAKKAKKAKKGKKGKK</sequence>
<feature type="compositionally biased region" description="Basic residues" evidence="1">
    <location>
        <begin position="58"/>
        <end position="74"/>
    </location>
</feature>
<dbReference type="EMBL" id="JAADJG010000028">
    <property type="protein sequence ID" value="KAF4457325.1"/>
    <property type="molecule type" value="Genomic_DNA"/>
</dbReference>
<feature type="signal peptide" evidence="2">
    <location>
        <begin position="1"/>
        <end position="17"/>
    </location>
</feature>